<keyword evidence="3" id="KW-1185">Reference proteome</keyword>
<proteinExistence type="predicted"/>
<feature type="region of interest" description="Disordered" evidence="1">
    <location>
        <begin position="1"/>
        <end position="20"/>
    </location>
</feature>
<feature type="non-terminal residue" evidence="2">
    <location>
        <position position="465"/>
    </location>
</feature>
<name>A0AAJ0HZ49_9PEZI</name>
<feature type="region of interest" description="Disordered" evidence="1">
    <location>
        <begin position="261"/>
        <end position="284"/>
    </location>
</feature>
<feature type="compositionally biased region" description="Low complexity" evidence="1">
    <location>
        <begin position="353"/>
        <end position="366"/>
    </location>
</feature>
<dbReference type="EMBL" id="JAULSX010000009">
    <property type="protein sequence ID" value="KAK3485732.1"/>
    <property type="molecule type" value="Genomic_DNA"/>
</dbReference>
<accession>A0AAJ0HZ49</accession>
<reference evidence="2 3" key="1">
    <citation type="journal article" date="2023" name="Mol. Phylogenet. Evol.">
        <title>Genome-scale phylogeny and comparative genomics of the fungal order Sordariales.</title>
        <authorList>
            <person name="Hensen N."/>
            <person name="Bonometti L."/>
            <person name="Westerberg I."/>
            <person name="Brannstrom I.O."/>
            <person name="Guillou S."/>
            <person name="Cros-Aarteil S."/>
            <person name="Calhoun S."/>
            <person name="Haridas S."/>
            <person name="Kuo A."/>
            <person name="Mondo S."/>
            <person name="Pangilinan J."/>
            <person name="Riley R."/>
            <person name="LaButti K."/>
            <person name="Andreopoulos B."/>
            <person name="Lipzen A."/>
            <person name="Chen C."/>
            <person name="Yan M."/>
            <person name="Daum C."/>
            <person name="Ng V."/>
            <person name="Clum A."/>
            <person name="Steindorff A."/>
            <person name="Ohm R.A."/>
            <person name="Martin F."/>
            <person name="Silar P."/>
            <person name="Natvig D.O."/>
            <person name="Lalanne C."/>
            <person name="Gautier V."/>
            <person name="Ament-Velasquez S.L."/>
            <person name="Kruys A."/>
            <person name="Hutchinson M.I."/>
            <person name="Powell A.J."/>
            <person name="Barry K."/>
            <person name="Miller A.N."/>
            <person name="Grigoriev I.V."/>
            <person name="Debuchy R."/>
            <person name="Gladieux P."/>
            <person name="Hiltunen Thoren M."/>
            <person name="Johannesson H."/>
        </authorList>
    </citation>
    <scope>NUCLEOTIDE SEQUENCE [LARGE SCALE GENOMIC DNA]</scope>
    <source>
        <strain evidence="2 3">FGSC 10403</strain>
    </source>
</reference>
<dbReference type="RefSeq" id="XP_062688495.1">
    <property type="nucleotide sequence ID" value="XM_062840373.1"/>
</dbReference>
<protein>
    <submittedName>
        <fullName evidence="2">Uncharacterized protein</fullName>
    </submittedName>
</protein>
<dbReference type="AlphaFoldDB" id="A0AAJ0HZ49"/>
<evidence type="ECO:0000313" key="3">
    <source>
        <dbReference type="Proteomes" id="UP001285908"/>
    </source>
</evidence>
<dbReference type="Proteomes" id="UP001285908">
    <property type="component" value="Unassembled WGS sequence"/>
</dbReference>
<dbReference type="GeneID" id="87877995"/>
<gene>
    <name evidence="2" type="ORF">B0T23DRAFT_432325</name>
</gene>
<feature type="compositionally biased region" description="Pro residues" evidence="1">
    <location>
        <begin position="448"/>
        <end position="465"/>
    </location>
</feature>
<evidence type="ECO:0000313" key="2">
    <source>
        <dbReference type="EMBL" id="KAK3485732.1"/>
    </source>
</evidence>
<comment type="caution">
    <text evidence="2">The sequence shown here is derived from an EMBL/GenBank/DDBJ whole genome shotgun (WGS) entry which is preliminary data.</text>
</comment>
<organism evidence="2 3">
    <name type="scientific">Neurospora hispaniola</name>
    <dbReference type="NCBI Taxonomy" id="588809"/>
    <lineage>
        <taxon>Eukaryota</taxon>
        <taxon>Fungi</taxon>
        <taxon>Dikarya</taxon>
        <taxon>Ascomycota</taxon>
        <taxon>Pezizomycotina</taxon>
        <taxon>Sordariomycetes</taxon>
        <taxon>Sordariomycetidae</taxon>
        <taxon>Sordariales</taxon>
        <taxon>Sordariaceae</taxon>
        <taxon>Neurospora</taxon>
    </lineage>
</organism>
<feature type="region of interest" description="Disordered" evidence="1">
    <location>
        <begin position="297"/>
        <end position="465"/>
    </location>
</feature>
<feature type="compositionally biased region" description="Basic and acidic residues" evidence="1">
    <location>
        <begin position="150"/>
        <end position="159"/>
    </location>
</feature>
<feature type="region of interest" description="Disordered" evidence="1">
    <location>
        <begin position="150"/>
        <end position="170"/>
    </location>
</feature>
<sequence>MTLQLNSGHGHHQRPEEASRPLYSAELLSREAQKIRAKSIHYLILRKEDPIIRLRDIEDRFAETIEEVCRDLYYNQDLAPDQVSVNFLHLLAWTRLMADPGIQGDCRAEINTARQKGTANKRGRYPAPEYQEYYKSQKDCDVKNNEMHRRLDEKKHARESQSSWDEVYASDKIGPLGGGGSLSLRGHHRPSYTLAQSATQVAADEHVWGVSLPRGRDTPAQAARDMPATETVKASLFSPLSTIQPSDFGFDDTQAWVDAQRRRSPNPAPSPHVQAGPQKPDWKHDCDELMKKFDDDDEAGDWANVGQLPKKLDSPAQAVDAEIRAPPPVVKPTKKDKGKQKLVAATPDLSRLPAKVPAPQVPAAQAETAVSEKVTAKAPEKTETPAPKKLTVKEPAMPHRGPTPAPAPKKAEAQPTEVVPSGRPAVQTVGTSSSAVKGGNQDVLFLPGEPPAPPPSAPPPADGWQ</sequence>
<evidence type="ECO:0000256" key="1">
    <source>
        <dbReference type="SAM" id="MobiDB-lite"/>
    </source>
</evidence>
<feature type="compositionally biased region" description="Basic and acidic residues" evidence="1">
    <location>
        <begin position="374"/>
        <end position="383"/>
    </location>
</feature>